<reference evidence="1" key="2">
    <citation type="journal article" date="2015" name="Fish Shellfish Immunol.">
        <title>Early steps in the European eel (Anguilla anguilla)-Vibrio vulnificus interaction in the gills: Role of the RtxA13 toxin.</title>
        <authorList>
            <person name="Callol A."/>
            <person name="Pajuelo D."/>
            <person name="Ebbesson L."/>
            <person name="Teles M."/>
            <person name="MacKenzie S."/>
            <person name="Amaro C."/>
        </authorList>
    </citation>
    <scope>NUCLEOTIDE SEQUENCE</scope>
</reference>
<evidence type="ECO:0000313" key="1">
    <source>
        <dbReference type="EMBL" id="JAH55360.1"/>
    </source>
</evidence>
<accession>A0A0E9TR64</accession>
<dbReference type="AlphaFoldDB" id="A0A0E9TR64"/>
<name>A0A0E9TR64_ANGAN</name>
<proteinExistence type="predicted"/>
<sequence length="38" mass="4482">MKMNIFSKFCQNRQGVHWQSKKWLLRGDACSEVPCIVL</sequence>
<organism evidence="1">
    <name type="scientific">Anguilla anguilla</name>
    <name type="common">European freshwater eel</name>
    <name type="synonym">Muraena anguilla</name>
    <dbReference type="NCBI Taxonomy" id="7936"/>
    <lineage>
        <taxon>Eukaryota</taxon>
        <taxon>Metazoa</taxon>
        <taxon>Chordata</taxon>
        <taxon>Craniata</taxon>
        <taxon>Vertebrata</taxon>
        <taxon>Euteleostomi</taxon>
        <taxon>Actinopterygii</taxon>
        <taxon>Neopterygii</taxon>
        <taxon>Teleostei</taxon>
        <taxon>Anguilliformes</taxon>
        <taxon>Anguillidae</taxon>
        <taxon>Anguilla</taxon>
    </lineage>
</organism>
<protein>
    <submittedName>
        <fullName evidence="1">Uncharacterized protein</fullName>
    </submittedName>
</protein>
<dbReference type="EMBL" id="GBXM01053217">
    <property type="protein sequence ID" value="JAH55360.1"/>
    <property type="molecule type" value="Transcribed_RNA"/>
</dbReference>
<reference evidence="1" key="1">
    <citation type="submission" date="2014-11" db="EMBL/GenBank/DDBJ databases">
        <authorList>
            <person name="Amaro Gonzalez C."/>
        </authorList>
    </citation>
    <scope>NUCLEOTIDE SEQUENCE</scope>
</reference>